<dbReference type="Proteomes" id="UP001194468">
    <property type="component" value="Unassembled WGS sequence"/>
</dbReference>
<reference evidence="12" key="2">
    <citation type="journal article" date="2020" name="Nat. Commun.">
        <title>Large-scale genome sequencing of mycorrhizal fungi provides insights into the early evolution of symbiotic traits.</title>
        <authorList>
            <person name="Miyauchi S."/>
            <person name="Kiss E."/>
            <person name="Kuo A."/>
            <person name="Drula E."/>
            <person name="Kohler A."/>
            <person name="Sanchez-Garcia M."/>
            <person name="Morin E."/>
            <person name="Andreopoulos B."/>
            <person name="Barry K.W."/>
            <person name="Bonito G."/>
            <person name="Buee M."/>
            <person name="Carver A."/>
            <person name="Chen C."/>
            <person name="Cichocki N."/>
            <person name="Clum A."/>
            <person name="Culley D."/>
            <person name="Crous P.W."/>
            <person name="Fauchery L."/>
            <person name="Girlanda M."/>
            <person name="Hayes R.D."/>
            <person name="Keri Z."/>
            <person name="LaButti K."/>
            <person name="Lipzen A."/>
            <person name="Lombard V."/>
            <person name="Magnuson J."/>
            <person name="Maillard F."/>
            <person name="Murat C."/>
            <person name="Nolan M."/>
            <person name="Ohm R.A."/>
            <person name="Pangilinan J."/>
            <person name="Pereira M.F."/>
            <person name="Perotto S."/>
            <person name="Peter M."/>
            <person name="Pfister S."/>
            <person name="Riley R."/>
            <person name="Sitrit Y."/>
            <person name="Stielow J.B."/>
            <person name="Szollosi G."/>
            <person name="Zifcakova L."/>
            <person name="Stursova M."/>
            <person name="Spatafora J.W."/>
            <person name="Tedersoo L."/>
            <person name="Vaario L.M."/>
            <person name="Yamada A."/>
            <person name="Yan M."/>
            <person name="Wang P."/>
            <person name="Xu J."/>
            <person name="Bruns T."/>
            <person name="Baldrian P."/>
            <person name="Vilgalys R."/>
            <person name="Dunand C."/>
            <person name="Henrissat B."/>
            <person name="Grigoriev I.V."/>
            <person name="Hibbett D."/>
            <person name="Nagy L.G."/>
            <person name="Martin F.M."/>
        </authorList>
    </citation>
    <scope>NUCLEOTIDE SEQUENCE</scope>
    <source>
        <strain evidence="12">BED1</strain>
    </source>
</reference>
<evidence type="ECO:0000256" key="4">
    <source>
        <dbReference type="ARBA" id="ARBA00022723"/>
    </source>
</evidence>
<keyword evidence="10" id="KW-1133">Transmembrane helix</keyword>
<organism evidence="12 13">
    <name type="scientific">Boletus edulis BED1</name>
    <dbReference type="NCBI Taxonomy" id="1328754"/>
    <lineage>
        <taxon>Eukaryota</taxon>
        <taxon>Fungi</taxon>
        <taxon>Dikarya</taxon>
        <taxon>Basidiomycota</taxon>
        <taxon>Agaricomycotina</taxon>
        <taxon>Agaricomycetes</taxon>
        <taxon>Agaricomycetidae</taxon>
        <taxon>Boletales</taxon>
        <taxon>Boletineae</taxon>
        <taxon>Boletaceae</taxon>
        <taxon>Boletoideae</taxon>
        <taxon>Boletus</taxon>
    </lineage>
</organism>
<reference evidence="12" key="1">
    <citation type="submission" date="2019-10" db="EMBL/GenBank/DDBJ databases">
        <authorList>
            <consortium name="DOE Joint Genome Institute"/>
            <person name="Kuo A."/>
            <person name="Miyauchi S."/>
            <person name="Kiss E."/>
            <person name="Drula E."/>
            <person name="Kohler A."/>
            <person name="Sanchez-Garcia M."/>
            <person name="Andreopoulos B."/>
            <person name="Barry K.W."/>
            <person name="Bonito G."/>
            <person name="Buee M."/>
            <person name="Carver A."/>
            <person name="Chen C."/>
            <person name="Cichocki N."/>
            <person name="Clum A."/>
            <person name="Culley D."/>
            <person name="Crous P.W."/>
            <person name="Fauchery L."/>
            <person name="Girlanda M."/>
            <person name="Hayes R."/>
            <person name="Keri Z."/>
            <person name="LaButti K."/>
            <person name="Lipzen A."/>
            <person name="Lombard V."/>
            <person name="Magnuson J."/>
            <person name="Maillard F."/>
            <person name="Morin E."/>
            <person name="Murat C."/>
            <person name="Nolan M."/>
            <person name="Ohm R."/>
            <person name="Pangilinan J."/>
            <person name="Pereira M."/>
            <person name="Perotto S."/>
            <person name="Peter M."/>
            <person name="Riley R."/>
            <person name="Sitrit Y."/>
            <person name="Stielow B."/>
            <person name="Szollosi G."/>
            <person name="Zifcakova L."/>
            <person name="Stursova M."/>
            <person name="Spatafora J.W."/>
            <person name="Tedersoo L."/>
            <person name="Vaario L.-M."/>
            <person name="Yamada A."/>
            <person name="Yan M."/>
            <person name="Wang P."/>
            <person name="Xu J."/>
            <person name="Bruns T."/>
            <person name="Baldrian P."/>
            <person name="Vilgalys R."/>
            <person name="Henrissat B."/>
            <person name="Grigoriev I.V."/>
            <person name="Hibbett D."/>
            <person name="Nagy L.G."/>
            <person name="Martin F.M."/>
        </authorList>
    </citation>
    <scope>NUCLEOTIDE SEQUENCE</scope>
    <source>
        <strain evidence="12">BED1</strain>
    </source>
</reference>
<comment type="caution">
    <text evidence="12">The sequence shown here is derived from an EMBL/GenBank/DDBJ whole genome shotgun (WGS) entry which is preliminary data.</text>
</comment>
<evidence type="ECO:0000256" key="2">
    <source>
        <dbReference type="ARBA" id="ARBA00012251"/>
    </source>
</evidence>
<dbReference type="EC" id="2.3.2.31" evidence="2"/>
<protein>
    <recommendedName>
        <fullName evidence="2">RBR-type E3 ubiquitin transferase</fullName>
        <ecNumber evidence="2">2.3.2.31</ecNumber>
    </recommendedName>
</protein>
<evidence type="ECO:0000259" key="11">
    <source>
        <dbReference type="PROSITE" id="PS51873"/>
    </source>
</evidence>
<keyword evidence="7" id="KW-0833">Ubl conjugation pathway</keyword>
<name>A0AAD4GE70_BOLED</name>
<dbReference type="GO" id="GO:0061630">
    <property type="term" value="F:ubiquitin protein ligase activity"/>
    <property type="evidence" value="ECO:0007669"/>
    <property type="project" value="UniProtKB-EC"/>
</dbReference>
<evidence type="ECO:0000256" key="7">
    <source>
        <dbReference type="ARBA" id="ARBA00022786"/>
    </source>
</evidence>
<evidence type="ECO:0000256" key="8">
    <source>
        <dbReference type="ARBA" id="ARBA00022833"/>
    </source>
</evidence>
<evidence type="ECO:0000256" key="3">
    <source>
        <dbReference type="ARBA" id="ARBA00022679"/>
    </source>
</evidence>
<dbReference type="GO" id="GO:0008270">
    <property type="term" value="F:zinc ion binding"/>
    <property type="evidence" value="ECO:0007669"/>
    <property type="project" value="UniProtKB-KW"/>
</dbReference>
<dbReference type="InterPro" id="IPR002867">
    <property type="entry name" value="IBR_dom"/>
</dbReference>
<feature type="domain" description="RING-type" evidence="11">
    <location>
        <begin position="154"/>
        <end position="355"/>
    </location>
</feature>
<keyword evidence="5" id="KW-0677">Repeat</keyword>
<dbReference type="PANTHER" id="PTHR11685">
    <property type="entry name" value="RBR FAMILY RING FINGER AND IBR DOMAIN-CONTAINING"/>
    <property type="match status" value="1"/>
</dbReference>
<dbReference type="CDD" id="cd20335">
    <property type="entry name" value="BRcat_RBR"/>
    <property type="match status" value="1"/>
</dbReference>
<dbReference type="EMBL" id="WHUW01000015">
    <property type="protein sequence ID" value="KAF8438880.1"/>
    <property type="molecule type" value="Genomic_DNA"/>
</dbReference>
<dbReference type="AlphaFoldDB" id="A0AAD4GE70"/>
<keyword evidence="10" id="KW-0812">Transmembrane</keyword>
<dbReference type="InterPro" id="IPR044066">
    <property type="entry name" value="TRIAD_supradom"/>
</dbReference>
<keyword evidence="3" id="KW-0808">Transferase</keyword>
<comment type="catalytic activity">
    <reaction evidence="1">
        <text>[E2 ubiquitin-conjugating enzyme]-S-ubiquitinyl-L-cysteine + [acceptor protein]-L-lysine = [E2 ubiquitin-conjugating enzyme]-L-cysteine + [acceptor protein]-N(6)-ubiquitinyl-L-lysine.</text>
        <dbReference type="EC" id="2.3.2.31"/>
    </reaction>
</comment>
<dbReference type="SUPFAM" id="SSF57850">
    <property type="entry name" value="RING/U-box"/>
    <property type="match status" value="2"/>
</dbReference>
<dbReference type="InterPro" id="IPR031127">
    <property type="entry name" value="E3_UB_ligase_RBR"/>
</dbReference>
<accession>A0AAD4GE70</accession>
<keyword evidence="8" id="KW-0862">Zinc</keyword>
<keyword evidence="4" id="KW-0479">Metal-binding</keyword>
<sequence>MNVVGSSRVPPPARLALRGRVESAYEAELLEFLRELGLDELDRIQTHFIHRTHAGDALSDYDVALNDLLQQARGLAQRLAPGEDVAVQRPNSDGTATRRNSGQQRGERAARSEPPPIQRWGGWLSSMVGGLFGSKLSFKPGPTNTSTLLVICPTGHNCVVCQEPIYGKEIRAPCGHYYDIACVTKLFQCAARDETLFPPRCCRQNIPITQVQPHFSPELVTIFQQKRVEFSTLKRVYCSSPTCSRFLGPHSDGIGRVYTCPGCARRTCAKCRGKHSFSWMLSWMHACRPDASTSRVLEVGRTAGWARCPGCSHMIERRQGCNHMTCRCHTEFCYHCGVRWKACTCTQGGVPSRSSMTPTPTRICRIRGRLLLLVCFILALVLVFLVSYVLVISSQACRITLPPPFPQPSCFQAPLKGRSRTYFYIR</sequence>
<evidence type="ECO:0000256" key="10">
    <source>
        <dbReference type="SAM" id="Phobius"/>
    </source>
</evidence>
<evidence type="ECO:0000256" key="1">
    <source>
        <dbReference type="ARBA" id="ARBA00001798"/>
    </source>
</evidence>
<evidence type="ECO:0000313" key="12">
    <source>
        <dbReference type="EMBL" id="KAF8438880.1"/>
    </source>
</evidence>
<dbReference type="Pfam" id="PF01485">
    <property type="entry name" value="IBR"/>
    <property type="match status" value="2"/>
</dbReference>
<feature type="transmembrane region" description="Helical" evidence="10">
    <location>
        <begin position="370"/>
        <end position="391"/>
    </location>
</feature>
<gene>
    <name evidence="12" type="ORF">L210DRAFT_3542456</name>
</gene>
<proteinExistence type="predicted"/>
<dbReference type="PROSITE" id="PS51873">
    <property type="entry name" value="TRIAD"/>
    <property type="match status" value="1"/>
</dbReference>
<keyword evidence="10" id="KW-0472">Membrane</keyword>
<evidence type="ECO:0000256" key="9">
    <source>
        <dbReference type="SAM" id="MobiDB-lite"/>
    </source>
</evidence>
<evidence type="ECO:0000256" key="5">
    <source>
        <dbReference type="ARBA" id="ARBA00022737"/>
    </source>
</evidence>
<dbReference type="GO" id="GO:0016567">
    <property type="term" value="P:protein ubiquitination"/>
    <property type="evidence" value="ECO:0007669"/>
    <property type="project" value="InterPro"/>
</dbReference>
<dbReference type="Gene3D" id="1.20.120.1750">
    <property type="match status" value="1"/>
</dbReference>
<feature type="region of interest" description="Disordered" evidence="9">
    <location>
        <begin position="82"/>
        <end position="119"/>
    </location>
</feature>
<feature type="compositionally biased region" description="Polar residues" evidence="9">
    <location>
        <begin position="89"/>
        <end position="104"/>
    </location>
</feature>
<dbReference type="CDD" id="cd22584">
    <property type="entry name" value="Rcat_RBR_unk"/>
    <property type="match status" value="1"/>
</dbReference>
<keyword evidence="6" id="KW-0863">Zinc-finger</keyword>
<evidence type="ECO:0000256" key="6">
    <source>
        <dbReference type="ARBA" id="ARBA00022771"/>
    </source>
</evidence>
<keyword evidence="13" id="KW-1185">Reference proteome</keyword>
<evidence type="ECO:0000313" key="13">
    <source>
        <dbReference type="Proteomes" id="UP001194468"/>
    </source>
</evidence>